<dbReference type="AlphaFoldDB" id="A0A1K1QBV0"/>
<dbReference type="EMBL" id="FPJG01000006">
    <property type="protein sequence ID" value="SFW57177.1"/>
    <property type="molecule type" value="Genomic_DNA"/>
</dbReference>
<evidence type="ECO:0000313" key="2">
    <source>
        <dbReference type="EMBL" id="SFW57177.1"/>
    </source>
</evidence>
<dbReference type="PANTHER" id="PTHR38011:SF11">
    <property type="entry name" value="2,5-DIAMINO-6-RIBOSYLAMINO-4(3H)-PYRIMIDINONE 5'-PHOSPHATE REDUCTASE"/>
    <property type="match status" value="1"/>
</dbReference>
<keyword evidence="3" id="KW-1185">Reference proteome</keyword>
<proteinExistence type="predicted"/>
<evidence type="ECO:0000259" key="1">
    <source>
        <dbReference type="Pfam" id="PF01872"/>
    </source>
</evidence>
<dbReference type="OrthoDB" id="195113at2"/>
<name>A0A1K1QBV0_9PSEU</name>
<organism evidence="2 3">
    <name type="scientific">Amycolatopsis australiensis</name>
    <dbReference type="NCBI Taxonomy" id="546364"/>
    <lineage>
        <taxon>Bacteria</taxon>
        <taxon>Bacillati</taxon>
        <taxon>Actinomycetota</taxon>
        <taxon>Actinomycetes</taxon>
        <taxon>Pseudonocardiales</taxon>
        <taxon>Pseudonocardiaceae</taxon>
        <taxon>Amycolatopsis</taxon>
    </lineage>
</organism>
<protein>
    <submittedName>
        <fullName evidence="2">Dihydrofolate reductase</fullName>
    </submittedName>
</protein>
<gene>
    <name evidence="2" type="ORF">SAMN04489730_1585</name>
</gene>
<dbReference type="PANTHER" id="PTHR38011">
    <property type="entry name" value="DIHYDROFOLATE REDUCTASE FAMILY PROTEIN (AFU_ORTHOLOGUE AFUA_8G06820)"/>
    <property type="match status" value="1"/>
</dbReference>
<dbReference type="GO" id="GO:0009231">
    <property type="term" value="P:riboflavin biosynthetic process"/>
    <property type="evidence" value="ECO:0007669"/>
    <property type="project" value="InterPro"/>
</dbReference>
<dbReference type="InterPro" id="IPR050765">
    <property type="entry name" value="Riboflavin_Biosynth_HTPR"/>
</dbReference>
<dbReference type="RefSeq" id="WP_072475636.1">
    <property type="nucleotide sequence ID" value="NZ_FPJG01000006.1"/>
</dbReference>
<feature type="domain" description="Bacterial bifunctional deaminase-reductase C-terminal" evidence="1">
    <location>
        <begin position="3"/>
        <end position="179"/>
    </location>
</feature>
<dbReference type="SUPFAM" id="SSF53597">
    <property type="entry name" value="Dihydrofolate reductase-like"/>
    <property type="match status" value="1"/>
</dbReference>
<dbReference type="Pfam" id="PF01872">
    <property type="entry name" value="RibD_C"/>
    <property type="match status" value="1"/>
</dbReference>
<reference evidence="3" key="1">
    <citation type="submission" date="2016-11" db="EMBL/GenBank/DDBJ databases">
        <authorList>
            <person name="Varghese N."/>
            <person name="Submissions S."/>
        </authorList>
    </citation>
    <scope>NUCLEOTIDE SEQUENCE [LARGE SCALE GENOMIC DNA]</scope>
    <source>
        <strain evidence="3">DSM 44671</strain>
    </source>
</reference>
<evidence type="ECO:0000313" key="3">
    <source>
        <dbReference type="Proteomes" id="UP000182740"/>
    </source>
</evidence>
<dbReference type="STRING" id="546364.SAMN04489730_1585"/>
<accession>A0A1K1QBV0</accession>
<sequence>MRNVILYVNLTLDGHLAGPAGELDWMLFDPEMNIALSGEMRSRVDTILTGRAFHHGIEENFRAQASDPASPAELVDFATWMISTPQVVFSRSLAEVAAPHRLAGEDLAAEVAALKALPGKDMVLFGGVSIVQQFVRAGLVDEYWIKLYPTAIGAGQPLFTEQRTRLELVDSKAWASGILTLRYRPAR</sequence>
<dbReference type="Gene3D" id="3.40.430.10">
    <property type="entry name" value="Dihydrofolate Reductase, subunit A"/>
    <property type="match status" value="1"/>
</dbReference>
<dbReference type="GO" id="GO:0008703">
    <property type="term" value="F:5-amino-6-(5-phosphoribosylamino)uracil reductase activity"/>
    <property type="evidence" value="ECO:0007669"/>
    <property type="project" value="InterPro"/>
</dbReference>
<dbReference type="InterPro" id="IPR024072">
    <property type="entry name" value="DHFR-like_dom_sf"/>
</dbReference>
<dbReference type="InterPro" id="IPR002734">
    <property type="entry name" value="RibDG_C"/>
</dbReference>
<dbReference type="Proteomes" id="UP000182740">
    <property type="component" value="Unassembled WGS sequence"/>
</dbReference>